<evidence type="ECO:0000313" key="3">
    <source>
        <dbReference type="EMBL" id="GGE44955.1"/>
    </source>
</evidence>
<reference evidence="3" key="1">
    <citation type="journal article" date="2014" name="Int. J. Syst. Evol. Microbiol.">
        <title>Complete genome sequence of Corynebacterium casei LMG S-19264T (=DSM 44701T), isolated from a smear-ripened cheese.</title>
        <authorList>
            <consortium name="US DOE Joint Genome Institute (JGI-PGF)"/>
            <person name="Walter F."/>
            <person name="Albersmeier A."/>
            <person name="Kalinowski J."/>
            <person name="Ruckert C."/>
        </authorList>
    </citation>
    <scope>NUCLEOTIDE SEQUENCE</scope>
    <source>
        <strain evidence="3">CGMCC 1.15371</strain>
    </source>
</reference>
<reference evidence="3" key="2">
    <citation type="submission" date="2020-09" db="EMBL/GenBank/DDBJ databases">
        <authorList>
            <person name="Sun Q."/>
            <person name="Zhou Y."/>
        </authorList>
    </citation>
    <scope>NUCLEOTIDE SEQUENCE</scope>
    <source>
        <strain evidence="3">CGMCC 1.15371</strain>
    </source>
</reference>
<sequence>MEYVQTLRNVVISLSDDQILHFNPMIAKEKPNSVHHNSLCPFCAKDQLDEIIDTRDNMILVKNKYPVLEETFPTVLIETDECQSELADYALPHLYNLMAFAFEKWLEMENNERFKSVIFFKNQGPLSGGSIRHPHMQIIGLEKVDYHDNLKEEFFVGHRIIASDTLEVNLSTHPMIGFTEFNIRFTDLDQLHEVARSVQSICHYILNRFNGGSCRSYNIFFYHWLDVFYVKIIPRYVTTPLYVGFGLRQTYNNPEAIIDDLRQHYFYQPESLRE</sequence>
<dbReference type="InterPro" id="IPR046322">
    <property type="entry name" value="DUF4931"/>
</dbReference>
<dbReference type="SUPFAM" id="SSF54197">
    <property type="entry name" value="HIT-like"/>
    <property type="match status" value="1"/>
</dbReference>
<dbReference type="Pfam" id="PF16285">
    <property type="entry name" value="DUF4931_N"/>
    <property type="match status" value="1"/>
</dbReference>
<name>A0A8J2YII2_9BACL</name>
<evidence type="ECO:0000313" key="4">
    <source>
        <dbReference type="Proteomes" id="UP000628775"/>
    </source>
</evidence>
<dbReference type="InterPro" id="IPR036265">
    <property type="entry name" value="HIT-like_sf"/>
</dbReference>
<dbReference type="Gene3D" id="3.30.428.10">
    <property type="entry name" value="HIT-like"/>
    <property type="match status" value="1"/>
</dbReference>
<accession>A0A8J2YII2</accession>
<evidence type="ECO:0000259" key="1">
    <source>
        <dbReference type="Pfam" id="PF16285"/>
    </source>
</evidence>
<dbReference type="Pfam" id="PF20956">
    <property type="entry name" value="DUF4931_C"/>
    <property type="match status" value="1"/>
</dbReference>
<protein>
    <submittedName>
        <fullName evidence="3">DUF4931 domain-containing protein</fullName>
    </submittedName>
</protein>
<proteinExistence type="predicted"/>
<comment type="caution">
    <text evidence="3">The sequence shown here is derived from an EMBL/GenBank/DDBJ whole genome shotgun (WGS) entry which is preliminary data.</text>
</comment>
<organism evidence="3 4">
    <name type="scientific">Pullulanibacillus camelliae</name>
    <dbReference type="NCBI Taxonomy" id="1707096"/>
    <lineage>
        <taxon>Bacteria</taxon>
        <taxon>Bacillati</taxon>
        <taxon>Bacillota</taxon>
        <taxon>Bacilli</taxon>
        <taxon>Bacillales</taxon>
        <taxon>Sporolactobacillaceae</taxon>
        <taxon>Pullulanibacillus</taxon>
    </lineage>
</organism>
<dbReference type="EMBL" id="BMIR01000011">
    <property type="protein sequence ID" value="GGE44955.1"/>
    <property type="molecule type" value="Genomic_DNA"/>
</dbReference>
<evidence type="ECO:0000259" key="2">
    <source>
        <dbReference type="Pfam" id="PF20956"/>
    </source>
</evidence>
<keyword evidence="4" id="KW-1185">Reference proteome</keyword>
<dbReference type="RefSeq" id="WP_188694369.1">
    <property type="nucleotide sequence ID" value="NZ_BMIR01000011.1"/>
</dbReference>
<dbReference type="InterPro" id="IPR012361">
    <property type="entry name" value="GalT_short"/>
</dbReference>
<dbReference type="PIRSF" id="PIRSF031505">
    <property type="entry name" value="GalT_short"/>
    <property type="match status" value="1"/>
</dbReference>
<dbReference type="AlphaFoldDB" id="A0A8J2YII2"/>
<dbReference type="Proteomes" id="UP000628775">
    <property type="component" value="Unassembled WGS sequence"/>
</dbReference>
<gene>
    <name evidence="3" type="ORF">GCM10011391_24750</name>
</gene>
<feature type="domain" description="DUF4931" evidence="2">
    <location>
        <begin position="148"/>
        <end position="266"/>
    </location>
</feature>
<dbReference type="InterPro" id="IPR049285">
    <property type="entry name" value="DUF4931_C"/>
</dbReference>
<feature type="domain" description="DUF4931" evidence="1">
    <location>
        <begin position="22"/>
        <end position="144"/>
    </location>
</feature>